<dbReference type="STRING" id="1802707.A3J01_02890"/>
<evidence type="ECO:0000256" key="1">
    <source>
        <dbReference type="SAM" id="MobiDB-lite"/>
    </source>
</evidence>
<evidence type="ECO:0000313" key="4">
    <source>
        <dbReference type="Proteomes" id="UP000177609"/>
    </source>
</evidence>
<feature type="transmembrane region" description="Helical" evidence="2">
    <location>
        <begin position="78"/>
        <end position="95"/>
    </location>
</feature>
<gene>
    <name evidence="3" type="ORF">A3J01_02890</name>
</gene>
<reference evidence="3 4" key="1">
    <citation type="journal article" date="2016" name="Nat. Commun.">
        <title>Thousands of microbial genomes shed light on interconnected biogeochemical processes in an aquifer system.</title>
        <authorList>
            <person name="Anantharaman K."/>
            <person name="Brown C.T."/>
            <person name="Hug L.A."/>
            <person name="Sharon I."/>
            <person name="Castelle C.J."/>
            <person name="Probst A.J."/>
            <person name="Thomas B.C."/>
            <person name="Singh A."/>
            <person name="Wilkins M.J."/>
            <person name="Karaoz U."/>
            <person name="Brodie E.L."/>
            <person name="Williams K.H."/>
            <person name="Hubbard S.S."/>
            <person name="Banfield J.F."/>
        </authorList>
    </citation>
    <scope>NUCLEOTIDE SEQUENCE [LARGE SCALE GENOMIC DNA]</scope>
</reference>
<feature type="region of interest" description="Disordered" evidence="1">
    <location>
        <begin position="102"/>
        <end position="125"/>
    </location>
</feature>
<dbReference type="Proteomes" id="UP000177609">
    <property type="component" value="Unassembled WGS sequence"/>
</dbReference>
<keyword evidence="2" id="KW-0472">Membrane</keyword>
<proteinExistence type="predicted"/>
<feature type="compositionally biased region" description="Basic and acidic residues" evidence="1">
    <location>
        <begin position="102"/>
        <end position="116"/>
    </location>
</feature>
<comment type="caution">
    <text evidence="3">The sequence shown here is derived from an EMBL/GenBank/DDBJ whole genome shotgun (WGS) entry which is preliminary data.</text>
</comment>
<protein>
    <submittedName>
        <fullName evidence="3">Uncharacterized protein</fullName>
    </submittedName>
</protein>
<feature type="transmembrane region" description="Helical" evidence="2">
    <location>
        <begin position="30"/>
        <end position="46"/>
    </location>
</feature>
<keyword evidence="2" id="KW-1133">Transmembrane helix</keyword>
<dbReference type="AlphaFoldDB" id="A0A1F8H2Z5"/>
<accession>A0A1F8H2Z5</accession>
<keyword evidence="2" id="KW-0812">Transmembrane</keyword>
<name>A0A1F8H2Z5_9BACT</name>
<feature type="transmembrane region" description="Helical" evidence="2">
    <location>
        <begin position="53"/>
        <end position="72"/>
    </location>
</feature>
<evidence type="ECO:0000256" key="2">
    <source>
        <dbReference type="SAM" id="Phobius"/>
    </source>
</evidence>
<sequence>MALTEAEKQKIKEEELYRASIKAKNKNPNTAAILVLFFGAFGWLYLNQTRRFFDYIGGTFLLLILTFVLGAIYPPLGAMAVLSMFVWHFVNVFWAKRTAKEMREEVGAKDDKDDKKKGRSFRLHS</sequence>
<evidence type="ECO:0000313" key="3">
    <source>
        <dbReference type="EMBL" id="OGN31997.1"/>
    </source>
</evidence>
<organism evidence="3 4">
    <name type="scientific">Candidatus Yanofskybacteria bacterium RIFCSPLOWO2_02_FULL_45_18</name>
    <dbReference type="NCBI Taxonomy" id="1802707"/>
    <lineage>
        <taxon>Bacteria</taxon>
        <taxon>Candidatus Yanofskyibacteriota</taxon>
    </lineage>
</organism>
<dbReference type="EMBL" id="MGKV01000014">
    <property type="protein sequence ID" value="OGN31997.1"/>
    <property type="molecule type" value="Genomic_DNA"/>
</dbReference>